<evidence type="ECO:0000256" key="2">
    <source>
        <dbReference type="SAM" id="Coils"/>
    </source>
</evidence>
<comment type="similarity">
    <text evidence="1">Belongs to the glycosyltransferase 2 family.</text>
</comment>
<dbReference type="Pfam" id="PF13431">
    <property type="entry name" value="TPR_17"/>
    <property type="match status" value="1"/>
</dbReference>
<dbReference type="SUPFAM" id="SSF53756">
    <property type="entry name" value="UDP-Glycosyltransferase/glycogen phosphorylase"/>
    <property type="match status" value="1"/>
</dbReference>
<dbReference type="CDD" id="cd00761">
    <property type="entry name" value="Glyco_tranf_GTA_type"/>
    <property type="match status" value="1"/>
</dbReference>
<evidence type="ECO:0000313" key="5">
    <source>
        <dbReference type="Proteomes" id="UP000187465"/>
    </source>
</evidence>
<dbReference type="Gene3D" id="3.90.550.10">
    <property type="entry name" value="Spore Coat Polysaccharide Biosynthesis Protein SpsA, Chain A"/>
    <property type="match status" value="1"/>
</dbReference>
<dbReference type="Gene3D" id="3.40.50.2000">
    <property type="entry name" value="Glycogen Phosphorylase B"/>
    <property type="match status" value="1"/>
</dbReference>
<dbReference type="InterPro" id="IPR029044">
    <property type="entry name" value="Nucleotide-diphossugar_trans"/>
</dbReference>
<organism evidence="4 5">
    <name type="scientific">Paenibacillus odorifer</name>
    <dbReference type="NCBI Taxonomy" id="189426"/>
    <lineage>
        <taxon>Bacteria</taxon>
        <taxon>Bacillati</taxon>
        <taxon>Bacillota</taxon>
        <taxon>Bacilli</taxon>
        <taxon>Bacillales</taxon>
        <taxon>Paenibacillaceae</taxon>
        <taxon>Paenibacillus</taxon>
    </lineage>
</organism>
<dbReference type="PANTHER" id="PTHR22916">
    <property type="entry name" value="GLYCOSYLTRANSFERASE"/>
    <property type="match status" value="1"/>
</dbReference>
<dbReference type="GO" id="GO:0016758">
    <property type="term" value="F:hexosyltransferase activity"/>
    <property type="evidence" value="ECO:0007669"/>
    <property type="project" value="UniProtKB-ARBA"/>
</dbReference>
<dbReference type="Pfam" id="PF00535">
    <property type="entry name" value="Glycos_transf_2"/>
    <property type="match status" value="1"/>
</dbReference>
<name>A0A1R0WVN8_9BACL</name>
<evidence type="ECO:0000259" key="3">
    <source>
        <dbReference type="Pfam" id="PF00535"/>
    </source>
</evidence>
<dbReference type="RefSeq" id="WP_051491022.1">
    <property type="nucleotide sequence ID" value="NZ_MKQP01000067.1"/>
</dbReference>
<keyword evidence="2" id="KW-0175">Coiled coil</keyword>
<proteinExistence type="inferred from homology"/>
<dbReference type="Proteomes" id="UP000187465">
    <property type="component" value="Unassembled WGS sequence"/>
</dbReference>
<dbReference type="SMART" id="SM00028">
    <property type="entry name" value="TPR"/>
    <property type="match status" value="2"/>
</dbReference>
<protein>
    <recommendedName>
        <fullName evidence="3">Glycosyltransferase 2-like domain-containing protein</fullName>
    </recommendedName>
</protein>
<feature type="domain" description="Glycosyltransferase 2-like" evidence="3">
    <location>
        <begin position="720"/>
        <end position="806"/>
    </location>
</feature>
<gene>
    <name evidence="4" type="ORF">BJP51_06490</name>
</gene>
<dbReference type="EMBL" id="MKQP01000067">
    <property type="protein sequence ID" value="OMD22459.1"/>
    <property type="molecule type" value="Genomic_DNA"/>
</dbReference>
<dbReference type="InterPro" id="IPR001173">
    <property type="entry name" value="Glyco_trans_2-like"/>
</dbReference>
<dbReference type="AlphaFoldDB" id="A0A1R0WVN8"/>
<dbReference type="SUPFAM" id="SSF53448">
    <property type="entry name" value="Nucleotide-diphospho-sugar transferases"/>
    <property type="match status" value="1"/>
</dbReference>
<feature type="coiled-coil region" evidence="2">
    <location>
        <begin position="456"/>
        <end position="483"/>
    </location>
</feature>
<sequence>MTNNYNNLEQEKKLFKDNIEFLISSGDIENSKKLIKEYEAIEKYDVDILSMKAVIFIIENKLDDAEYLLLKGIKLDPENKDVLFNLAYIYETKGEIQKAINFYWLVYKMIDDFNQRNEIRNTLLRLKTIVNTSEKKFIILSSCPWGGVLQRPHQIARALSKLGYVVEYVQPTIQVTSSDAAVGIEERMELSRNHASAIELINIHTPVLVNDNYILNNYKEIVQELIDTSDEEVIILCYLPSQVNIINQLTGDFRVVYECVDDHSDLEYSYWSNKHDREYESLLLSRADIVTTTSSALYLLKGMYKDNVYLLNNAVNIEDFSGNRSDGIPEDLANIPGPKVCYVGVVDRWFDEDLFYRLVRNNKDKSFVVIGPVKDGILSIKENNLFILGVKEHSELTTYLRVMDVGIIPFKDDVDIVVNCDPIKMYEYVKSGLPVVATNIPELIVDLDFVKVSNGIEEFNQLLNEAVKIKVDLQEQNKFIKENTWELRCKCLLDILDGKKEKYTKEKVVPLLRKKWWEFISNGKNPLLESLYSLTFAETDIKKYFDLAKVAYNCLKVPFTTNNFIYSSVLNNHIIECAETILNDVNLQNVERAEILFLLDNKEVELLKVRLLHIAKQYIRVKELITAYITDSDQYYLYSLGNYCFDIGFYDQAVNAYEMLSTSGEGLLLKSPYFNKNMCDMLIENGKIIESRKYKEEENAVIKKYISIANSQIKQRCRFSVVIPTRNSHNVLKYTLKTCLDQKFEDYEIIISDNSSNNLTMELIEEFSDPRIKYYRTERELAMTENFNFAISKAEGEYILVLGSDDGLLLHALNTLDNILYTLDTKILHWNPVFYAWPDVKLKGLENCLYIPKTTVGKINQGVFNYSELIDNISNFEVPYNVMPMLYCNAVVHRDLVFQLKKLTGNVFNGLSPDVYSGFALACTQEKYVSIDIPITIGGSSGKSNGIANSNPNQDTESKEIQEDYLKLNNVVKMDRFKVIPDVPNVAVAVAESLFTIKELLEPYSRNFSLNRKKMIQICAEGLDNADIEFPIYTQRIYESLEDDPVLLEWFVKNYINNFDYSKNKQASKGYQKGFTATGDLLLDLSDFNISDVYGAAEIYRRVTGW</sequence>
<reference evidence="4 5" key="1">
    <citation type="submission" date="2016-10" db="EMBL/GenBank/DDBJ databases">
        <title>Paenibacillus species isolates.</title>
        <authorList>
            <person name="Beno S.M."/>
        </authorList>
    </citation>
    <scope>NUCLEOTIDE SEQUENCE [LARGE SCALE GENOMIC DNA]</scope>
    <source>
        <strain evidence="4 5">FSL H7-0604</strain>
    </source>
</reference>
<comment type="caution">
    <text evidence="4">The sequence shown here is derived from an EMBL/GenBank/DDBJ whole genome shotgun (WGS) entry which is preliminary data.</text>
</comment>
<dbReference type="Gene3D" id="1.25.40.10">
    <property type="entry name" value="Tetratricopeptide repeat domain"/>
    <property type="match status" value="1"/>
</dbReference>
<dbReference type="InterPro" id="IPR019734">
    <property type="entry name" value="TPR_rpt"/>
</dbReference>
<dbReference type="SUPFAM" id="SSF48452">
    <property type="entry name" value="TPR-like"/>
    <property type="match status" value="1"/>
</dbReference>
<dbReference type="InterPro" id="IPR011990">
    <property type="entry name" value="TPR-like_helical_dom_sf"/>
</dbReference>
<dbReference type="PANTHER" id="PTHR22916:SF3">
    <property type="entry name" value="UDP-GLCNAC:BETAGAL BETA-1,3-N-ACETYLGLUCOSAMINYLTRANSFERASE-LIKE PROTEIN 1"/>
    <property type="match status" value="1"/>
</dbReference>
<accession>A0A1R0WVN8</accession>
<evidence type="ECO:0000313" key="4">
    <source>
        <dbReference type="EMBL" id="OMD22459.1"/>
    </source>
</evidence>
<evidence type="ECO:0000256" key="1">
    <source>
        <dbReference type="ARBA" id="ARBA00006739"/>
    </source>
</evidence>